<reference evidence="3 4" key="1">
    <citation type="submission" date="2016-10" db="EMBL/GenBank/DDBJ databases">
        <authorList>
            <person name="Varghese N."/>
            <person name="Submissions S."/>
        </authorList>
    </citation>
    <scope>NUCLEOTIDE SEQUENCE [LARGE SCALE GENOMIC DNA]</scope>
    <source>
        <strain evidence="3 4">GMCC 1.11211</strain>
    </source>
</reference>
<organism evidence="3 4">
    <name type="scientific">Cryobacterium levicorallinum</name>
    <dbReference type="NCBI Taxonomy" id="995038"/>
    <lineage>
        <taxon>Bacteria</taxon>
        <taxon>Bacillati</taxon>
        <taxon>Actinomycetota</taxon>
        <taxon>Actinomycetes</taxon>
        <taxon>Micrococcales</taxon>
        <taxon>Microbacteriaceae</taxon>
        <taxon>Cryobacterium</taxon>
    </lineage>
</organism>
<feature type="region of interest" description="Disordered" evidence="1">
    <location>
        <begin position="158"/>
        <end position="204"/>
    </location>
</feature>
<name>A0ABY1EH94_9MICO</name>
<dbReference type="RefSeq" id="WP_241994687.1">
    <property type="nucleotide sequence ID" value="NZ_BKAC01000025.1"/>
</dbReference>
<evidence type="ECO:0000313" key="4">
    <source>
        <dbReference type="Proteomes" id="UP000199681"/>
    </source>
</evidence>
<dbReference type="InterPro" id="IPR002543">
    <property type="entry name" value="FtsK_dom"/>
</dbReference>
<evidence type="ECO:0000313" key="3">
    <source>
        <dbReference type="EMBL" id="SFH85589.1"/>
    </source>
</evidence>
<sequence>MAGSAAACADTVNSLLVQLTALHFARRLAPVIDAGVLIADSSDLPRSVSMVTLIGHDLIAAHDAAIDRWRQNASMHDRTPGAVPRAKRAGTLRAIVGSTGVQSMHLDLRTHGPHALVGGTTGAGKSEFLQAWVLGMAAEYSPDRVAIFFGVETAWKRRGNRRVARSPGRSASSARPTRRSSSPPSSERLVRRRFPRRGGPRSTN</sequence>
<accession>A0ABY1EH94</accession>
<feature type="compositionally biased region" description="Low complexity" evidence="1">
    <location>
        <begin position="165"/>
        <end position="187"/>
    </location>
</feature>
<evidence type="ECO:0000256" key="1">
    <source>
        <dbReference type="SAM" id="MobiDB-lite"/>
    </source>
</evidence>
<dbReference type="EMBL" id="FOPW01000018">
    <property type="protein sequence ID" value="SFH85589.1"/>
    <property type="molecule type" value="Genomic_DNA"/>
</dbReference>
<dbReference type="Proteomes" id="UP000199681">
    <property type="component" value="Unassembled WGS sequence"/>
</dbReference>
<comment type="caution">
    <text evidence="3">The sequence shown here is derived from an EMBL/GenBank/DDBJ whole genome shotgun (WGS) entry which is preliminary data.</text>
</comment>
<gene>
    <name evidence="3" type="ORF">SAMN05216274_1183</name>
</gene>
<feature type="domain" description="FtsK" evidence="2">
    <location>
        <begin position="103"/>
        <end position="148"/>
    </location>
</feature>
<keyword evidence="4" id="KW-1185">Reference proteome</keyword>
<dbReference type="SUPFAM" id="SSF52540">
    <property type="entry name" value="P-loop containing nucleoside triphosphate hydrolases"/>
    <property type="match status" value="1"/>
</dbReference>
<proteinExistence type="predicted"/>
<protein>
    <submittedName>
        <fullName evidence="3">FtsK/SpoIIIE family protein</fullName>
    </submittedName>
</protein>
<feature type="compositionally biased region" description="Basic residues" evidence="1">
    <location>
        <begin position="190"/>
        <end position="204"/>
    </location>
</feature>
<dbReference type="Pfam" id="PF01580">
    <property type="entry name" value="FtsK_SpoIIIE"/>
    <property type="match status" value="1"/>
</dbReference>
<dbReference type="Gene3D" id="3.40.50.300">
    <property type="entry name" value="P-loop containing nucleotide triphosphate hydrolases"/>
    <property type="match status" value="1"/>
</dbReference>
<dbReference type="InterPro" id="IPR027417">
    <property type="entry name" value="P-loop_NTPase"/>
</dbReference>
<evidence type="ECO:0000259" key="2">
    <source>
        <dbReference type="Pfam" id="PF01580"/>
    </source>
</evidence>